<proteinExistence type="predicted"/>
<comment type="caution">
    <text evidence="9">The sequence shown here is derived from an EMBL/GenBank/DDBJ whole genome shotgun (WGS) entry which is preliminary data.</text>
</comment>
<feature type="domain" description="RING-type" evidence="8">
    <location>
        <begin position="67"/>
        <end position="292"/>
    </location>
</feature>
<evidence type="ECO:0000259" key="8">
    <source>
        <dbReference type="PROSITE" id="PS51873"/>
    </source>
</evidence>
<dbReference type="GO" id="GO:0004842">
    <property type="term" value="F:ubiquitin-protein transferase activity"/>
    <property type="evidence" value="ECO:0007669"/>
    <property type="project" value="InterPro"/>
</dbReference>
<gene>
    <name evidence="9" type="ORF">PMIN01_09922</name>
</gene>
<dbReference type="Gene3D" id="1.20.120.1750">
    <property type="match status" value="1"/>
</dbReference>
<keyword evidence="4" id="KW-0863">Zinc-finger</keyword>
<keyword evidence="5" id="KW-0833">Ubl conjugation pathway</keyword>
<keyword evidence="10" id="KW-1185">Reference proteome</keyword>
<dbReference type="GO" id="GO:0016567">
    <property type="term" value="P:protein ubiquitination"/>
    <property type="evidence" value="ECO:0007669"/>
    <property type="project" value="InterPro"/>
</dbReference>
<accession>A0A9P6KLY1</accession>
<evidence type="ECO:0000313" key="9">
    <source>
        <dbReference type="EMBL" id="KAF9731993.1"/>
    </source>
</evidence>
<dbReference type="AlphaFoldDB" id="A0A9P6KLY1"/>
<dbReference type="EMBL" id="WJXW01000011">
    <property type="protein sequence ID" value="KAF9731993.1"/>
    <property type="molecule type" value="Genomic_DNA"/>
</dbReference>
<dbReference type="OrthoDB" id="9977870at2759"/>
<evidence type="ECO:0000256" key="2">
    <source>
        <dbReference type="ARBA" id="ARBA00022723"/>
    </source>
</evidence>
<dbReference type="CDD" id="cd20336">
    <property type="entry name" value="Rcat_RBR"/>
    <property type="match status" value="1"/>
</dbReference>
<dbReference type="InterPro" id="IPR044066">
    <property type="entry name" value="TRIAD_supradom"/>
</dbReference>
<evidence type="ECO:0000256" key="5">
    <source>
        <dbReference type="ARBA" id="ARBA00022786"/>
    </source>
</evidence>
<feature type="compositionally biased region" description="Basic residues" evidence="7">
    <location>
        <begin position="16"/>
        <end position="32"/>
    </location>
</feature>
<keyword evidence="3" id="KW-0677">Repeat</keyword>
<dbReference type="PANTHER" id="PTHR11685">
    <property type="entry name" value="RBR FAMILY RING FINGER AND IBR DOMAIN-CONTAINING"/>
    <property type="match status" value="1"/>
</dbReference>
<dbReference type="PROSITE" id="PS51873">
    <property type="entry name" value="TRIAD"/>
    <property type="match status" value="1"/>
</dbReference>
<dbReference type="Proteomes" id="UP000756921">
    <property type="component" value="Unassembled WGS sequence"/>
</dbReference>
<dbReference type="InterPro" id="IPR031127">
    <property type="entry name" value="E3_UB_ligase_RBR"/>
</dbReference>
<dbReference type="GO" id="GO:0008270">
    <property type="term" value="F:zinc ion binding"/>
    <property type="evidence" value="ECO:0007669"/>
    <property type="project" value="UniProtKB-KW"/>
</dbReference>
<feature type="region of interest" description="Disordered" evidence="7">
    <location>
        <begin position="1"/>
        <end position="32"/>
    </location>
</feature>
<evidence type="ECO:0000256" key="6">
    <source>
        <dbReference type="ARBA" id="ARBA00022833"/>
    </source>
</evidence>
<evidence type="ECO:0000313" key="10">
    <source>
        <dbReference type="Proteomes" id="UP000756921"/>
    </source>
</evidence>
<organism evidence="9 10">
    <name type="scientific">Paraphaeosphaeria minitans</name>
    <dbReference type="NCBI Taxonomy" id="565426"/>
    <lineage>
        <taxon>Eukaryota</taxon>
        <taxon>Fungi</taxon>
        <taxon>Dikarya</taxon>
        <taxon>Ascomycota</taxon>
        <taxon>Pezizomycotina</taxon>
        <taxon>Dothideomycetes</taxon>
        <taxon>Pleosporomycetidae</taxon>
        <taxon>Pleosporales</taxon>
        <taxon>Massarineae</taxon>
        <taxon>Didymosphaeriaceae</taxon>
        <taxon>Paraphaeosphaeria</taxon>
    </lineage>
</organism>
<dbReference type="Pfam" id="PF22191">
    <property type="entry name" value="IBR_1"/>
    <property type="match status" value="1"/>
</dbReference>
<evidence type="ECO:0000256" key="7">
    <source>
        <dbReference type="SAM" id="MobiDB-lite"/>
    </source>
</evidence>
<name>A0A9P6KLY1_9PLEO</name>
<reference evidence="9" key="1">
    <citation type="journal article" date="2020" name="Mol. Plant Microbe Interact.">
        <title>Genome Sequence of the Biocontrol Agent Coniothyrium minitans strain Conio (IMI 134523).</title>
        <authorList>
            <person name="Patel D."/>
            <person name="Shittu T.A."/>
            <person name="Baroncelli R."/>
            <person name="Muthumeenakshi S."/>
            <person name="Osborne T.H."/>
            <person name="Janganan T.K."/>
            <person name="Sreenivasaprasad S."/>
        </authorList>
    </citation>
    <scope>NUCLEOTIDE SEQUENCE</scope>
    <source>
        <strain evidence="9">Conio</strain>
    </source>
</reference>
<sequence length="344" mass="39737">MSLLIPNRTQSSARSTHMRASRQSKHTSKRLQRRAKHVKLSGVDYFEAVAAEEQPLTKEQPLPKDFGEYKCDCCQEEFLIEHDLISLCKEGIATCAAHFVCKDCIKTLFDMALKPGWRYFPARCCPSQENHRGIDIKQCVRALHGENWGWKKTRQYSGKAKEYCVMTQTPELHVHCVRCDVWLHPCRLRDVGLSRNQIAHCHTCHANTCMDCKNRWEGIYHRCNGSDDPSTKPDWLPEYASDCRIKPCPRCRTWIELYDACNHMTCENCQYQFCFVCMMDWDGEHPECTVYGDPAGGYDAEGYQLEDSRLHLYTGLDRSGRNLIGELHDEPNFALYGQGIHIQD</sequence>
<keyword evidence="1" id="KW-0808">Transferase</keyword>
<dbReference type="SUPFAM" id="SSF57850">
    <property type="entry name" value="RING/U-box"/>
    <property type="match status" value="1"/>
</dbReference>
<evidence type="ECO:0000256" key="4">
    <source>
        <dbReference type="ARBA" id="ARBA00022771"/>
    </source>
</evidence>
<evidence type="ECO:0000256" key="3">
    <source>
        <dbReference type="ARBA" id="ARBA00022737"/>
    </source>
</evidence>
<keyword evidence="6" id="KW-0862">Zinc</keyword>
<keyword evidence="2" id="KW-0479">Metal-binding</keyword>
<evidence type="ECO:0000256" key="1">
    <source>
        <dbReference type="ARBA" id="ARBA00022679"/>
    </source>
</evidence>
<protein>
    <recommendedName>
        <fullName evidence="8">RING-type domain-containing protein</fullName>
    </recommendedName>
</protein>